<dbReference type="GO" id="GO:0000122">
    <property type="term" value="P:negative regulation of transcription by RNA polymerase II"/>
    <property type="evidence" value="ECO:0007669"/>
    <property type="project" value="TreeGrafter"/>
</dbReference>
<dbReference type="InterPro" id="IPR017984">
    <property type="entry name" value="Chromo_dom_subgr"/>
</dbReference>
<dbReference type="CDD" id="cd18627">
    <property type="entry name" value="CD_polycomb_like"/>
    <property type="match status" value="1"/>
</dbReference>
<dbReference type="InterPro" id="IPR023780">
    <property type="entry name" value="Chromo_domain"/>
</dbReference>
<dbReference type="GO" id="GO:0000785">
    <property type="term" value="C:chromatin"/>
    <property type="evidence" value="ECO:0007669"/>
    <property type="project" value="TreeGrafter"/>
</dbReference>
<dbReference type="PANTHER" id="PTHR46389">
    <property type="entry name" value="POLYCOMB GROUP PROTEIN PC"/>
    <property type="match status" value="1"/>
</dbReference>
<dbReference type="FunFam" id="2.40.50.40:FF:000006">
    <property type="entry name" value="Chromobox protein homolog 7"/>
    <property type="match status" value="1"/>
</dbReference>
<evidence type="ECO:0000256" key="6">
    <source>
        <dbReference type="SAM" id="MobiDB-lite"/>
    </source>
</evidence>
<proteinExistence type="predicted"/>
<dbReference type="PRINTS" id="PR00504">
    <property type="entry name" value="CHROMODOMAIN"/>
</dbReference>
<keyword evidence="2" id="KW-0678">Repressor</keyword>
<dbReference type="InterPro" id="IPR023779">
    <property type="entry name" value="Chromodomain_CS"/>
</dbReference>
<dbReference type="Pfam" id="PF00385">
    <property type="entry name" value="Chromo"/>
    <property type="match status" value="1"/>
</dbReference>
<dbReference type="AlphaFoldDB" id="A0A224YJS7"/>
<sequence>MREAIHKASRERRSGLRRTPPSVRHSEVMELSSVGERVFAAECIQKKRIRKGRVEYYVKWRGWSHKYNTWEPEENILDGRLLEAFESSQRDSGSGKRGQKSKKERSHAAELQGQILQNHAFSKFLEIGSPSGWWPWKSD</sequence>
<protein>
    <submittedName>
        <fullName evidence="8">Chromobox protein 8</fullName>
    </submittedName>
</protein>
<accession>A0A224YJS7</accession>
<dbReference type="InterPro" id="IPR016197">
    <property type="entry name" value="Chromo-like_dom_sf"/>
</dbReference>
<feature type="compositionally biased region" description="Basic and acidic residues" evidence="6">
    <location>
        <begin position="1"/>
        <end position="14"/>
    </location>
</feature>
<evidence type="ECO:0000256" key="5">
    <source>
        <dbReference type="ARBA" id="ARBA00023242"/>
    </source>
</evidence>
<evidence type="ECO:0000256" key="3">
    <source>
        <dbReference type="ARBA" id="ARBA00023015"/>
    </source>
</evidence>
<keyword evidence="4" id="KW-0804">Transcription</keyword>
<comment type="subcellular location">
    <subcellularLocation>
        <location evidence="1">Nucleus</location>
    </subcellularLocation>
</comment>
<dbReference type="GO" id="GO:0035102">
    <property type="term" value="C:PRC1 complex"/>
    <property type="evidence" value="ECO:0007669"/>
    <property type="project" value="TreeGrafter"/>
</dbReference>
<evidence type="ECO:0000256" key="4">
    <source>
        <dbReference type="ARBA" id="ARBA00023163"/>
    </source>
</evidence>
<name>A0A224YJS7_9ACAR</name>
<dbReference type="InterPro" id="IPR000953">
    <property type="entry name" value="Chromo/chromo_shadow_dom"/>
</dbReference>
<feature type="region of interest" description="Disordered" evidence="6">
    <location>
        <begin position="1"/>
        <end position="28"/>
    </location>
</feature>
<dbReference type="GO" id="GO:0003682">
    <property type="term" value="F:chromatin binding"/>
    <property type="evidence" value="ECO:0007669"/>
    <property type="project" value="TreeGrafter"/>
</dbReference>
<dbReference type="EMBL" id="GFPF01006772">
    <property type="protein sequence ID" value="MAA17918.1"/>
    <property type="molecule type" value="Transcribed_RNA"/>
</dbReference>
<dbReference type="PANTHER" id="PTHR46389:SF3">
    <property type="entry name" value="POLYCOMB GROUP PROTEIN PC"/>
    <property type="match status" value="1"/>
</dbReference>
<dbReference type="PROSITE" id="PS50013">
    <property type="entry name" value="CHROMO_2"/>
    <property type="match status" value="1"/>
</dbReference>
<dbReference type="InterPro" id="IPR052458">
    <property type="entry name" value="PcG_PRC1-like_component"/>
</dbReference>
<feature type="region of interest" description="Disordered" evidence="6">
    <location>
        <begin position="86"/>
        <end position="109"/>
    </location>
</feature>
<dbReference type="Gene3D" id="2.40.50.40">
    <property type="match status" value="1"/>
</dbReference>
<dbReference type="SMART" id="SM00298">
    <property type="entry name" value="CHROMO"/>
    <property type="match status" value="1"/>
</dbReference>
<dbReference type="SUPFAM" id="SSF54160">
    <property type="entry name" value="Chromo domain-like"/>
    <property type="match status" value="1"/>
</dbReference>
<evidence type="ECO:0000256" key="2">
    <source>
        <dbReference type="ARBA" id="ARBA00022491"/>
    </source>
</evidence>
<reference evidence="8" key="1">
    <citation type="journal article" date="2017" name="Parasit. Vectors">
        <title>Sialotranscriptomics of Rhipicephalus zambeziensis reveals intricate expression profiles of secretory proteins and suggests tight temporal transcriptional regulation during blood-feeding.</title>
        <authorList>
            <person name="de Castro M.H."/>
            <person name="de Klerk D."/>
            <person name="Pienaar R."/>
            <person name="Rees D.J.G."/>
            <person name="Mans B.J."/>
        </authorList>
    </citation>
    <scope>NUCLEOTIDE SEQUENCE</scope>
    <source>
        <tissue evidence="8">Salivary glands</tissue>
    </source>
</reference>
<keyword evidence="3" id="KW-0805">Transcription regulation</keyword>
<dbReference type="PROSITE" id="PS00598">
    <property type="entry name" value="CHROMO_1"/>
    <property type="match status" value="1"/>
</dbReference>
<evidence type="ECO:0000259" key="7">
    <source>
        <dbReference type="PROSITE" id="PS50013"/>
    </source>
</evidence>
<organism evidence="8">
    <name type="scientific">Rhipicephalus zambeziensis</name>
    <dbReference type="NCBI Taxonomy" id="60191"/>
    <lineage>
        <taxon>Eukaryota</taxon>
        <taxon>Metazoa</taxon>
        <taxon>Ecdysozoa</taxon>
        <taxon>Arthropoda</taxon>
        <taxon>Chelicerata</taxon>
        <taxon>Arachnida</taxon>
        <taxon>Acari</taxon>
        <taxon>Parasitiformes</taxon>
        <taxon>Ixodida</taxon>
        <taxon>Ixodoidea</taxon>
        <taxon>Ixodidae</taxon>
        <taxon>Rhipicephalinae</taxon>
        <taxon>Rhipicephalus</taxon>
        <taxon>Rhipicephalus</taxon>
    </lineage>
</organism>
<feature type="domain" description="Chromo" evidence="7">
    <location>
        <begin position="39"/>
        <end position="97"/>
    </location>
</feature>
<evidence type="ECO:0000256" key="1">
    <source>
        <dbReference type="ARBA" id="ARBA00004123"/>
    </source>
</evidence>
<keyword evidence="5" id="KW-0539">Nucleus</keyword>
<evidence type="ECO:0000313" key="8">
    <source>
        <dbReference type="EMBL" id="MAA17918.1"/>
    </source>
</evidence>